<dbReference type="AlphaFoldDB" id="A0A168LPP7"/>
<dbReference type="PROSITE" id="PS50850">
    <property type="entry name" value="MFS"/>
    <property type="match status" value="1"/>
</dbReference>
<feature type="transmembrane region" description="Helical" evidence="4">
    <location>
        <begin position="326"/>
        <end position="346"/>
    </location>
</feature>
<evidence type="ECO:0000313" key="6">
    <source>
        <dbReference type="EMBL" id="SAL97241.1"/>
    </source>
</evidence>
<dbReference type="PANTHER" id="PTHR11360:SF284">
    <property type="entry name" value="EG:103B4.3 PROTEIN-RELATED"/>
    <property type="match status" value="1"/>
</dbReference>
<dbReference type="InterPro" id="IPR050327">
    <property type="entry name" value="Proton-linked_MCT"/>
</dbReference>
<dbReference type="STRING" id="4829.A0A168LPP7"/>
<dbReference type="InterPro" id="IPR036259">
    <property type="entry name" value="MFS_trans_sf"/>
</dbReference>
<keyword evidence="4" id="KW-0812">Transmembrane</keyword>
<evidence type="ECO:0000313" key="7">
    <source>
        <dbReference type="Proteomes" id="UP000078561"/>
    </source>
</evidence>
<evidence type="ECO:0000259" key="5">
    <source>
        <dbReference type="PROSITE" id="PS50850"/>
    </source>
</evidence>
<accession>A0A168LPP7</accession>
<keyword evidence="4" id="KW-0472">Membrane</keyword>
<name>A0A168LPP7_ABSGL</name>
<keyword evidence="4" id="KW-1133">Transmembrane helix</keyword>
<organism evidence="6">
    <name type="scientific">Absidia glauca</name>
    <name type="common">Pin mould</name>
    <dbReference type="NCBI Taxonomy" id="4829"/>
    <lineage>
        <taxon>Eukaryota</taxon>
        <taxon>Fungi</taxon>
        <taxon>Fungi incertae sedis</taxon>
        <taxon>Mucoromycota</taxon>
        <taxon>Mucoromycotina</taxon>
        <taxon>Mucoromycetes</taxon>
        <taxon>Mucorales</taxon>
        <taxon>Cunninghamellaceae</taxon>
        <taxon>Absidia</taxon>
    </lineage>
</organism>
<keyword evidence="7" id="KW-1185">Reference proteome</keyword>
<reference evidence="6" key="1">
    <citation type="submission" date="2016-04" db="EMBL/GenBank/DDBJ databases">
        <authorList>
            <person name="Evans L.H."/>
            <person name="Alamgir A."/>
            <person name="Owens N."/>
            <person name="Weber N.D."/>
            <person name="Virtaneva K."/>
            <person name="Barbian K."/>
            <person name="Babar A."/>
            <person name="Rosenke K."/>
        </authorList>
    </citation>
    <scope>NUCLEOTIDE SEQUENCE [LARGE SCALE GENOMIC DNA]</scope>
    <source>
        <strain evidence="6">CBS 101.48</strain>
    </source>
</reference>
<dbReference type="SUPFAM" id="SSF103473">
    <property type="entry name" value="MFS general substrate transporter"/>
    <property type="match status" value="1"/>
</dbReference>
<proteinExistence type="inferred from homology"/>
<dbReference type="PANTHER" id="PTHR11360">
    <property type="entry name" value="MONOCARBOXYLATE TRANSPORTER"/>
    <property type="match status" value="1"/>
</dbReference>
<dbReference type="InterPro" id="IPR011701">
    <property type="entry name" value="MFS"/>
</dbReference>
<feature type="transmembrane region" description="Helical" evidence="4">
    <location>
        <begin position="122"/>
        <end position="141"/>
    </location>
</feature>
<dbReference type="Gene3D" id="1.20.1250.20">
    <property type="entry name" value="MFS general substrate transporter like domains"/>
    <property type="match status" value="2"/>
</dbReference>
<dbReference type="OMA" id="CCKFTHY"/>
<dbReference type="GO" id="GO:0022857">
    <property type="term" value="F:transmembrane transporter activity"/>
    <property type="evidence" value="ECO:0007669"/>
    <property type="project" value="InterPro"/>
</dbReference>
<evidence type="ECO:0000256" key="2">
    <source>
        <dbReference type="ARBA" id="ARBA00006727"/>
    </source>
</evidence>
<feature type="transmembrane region" description="Helical" evidence="4">
    <location>
        <begin position="264"/>
        <end position="285"/>
    </location>
</feature>
<feature type="transmembrane region" description="Helical" evidence="4">
    <location>
        <begin position="201"/>
        <end position="222"/>
    </location>
</feature>
<gene>
    <name evidence="6" type="primary">ABSGL_02712.1 scaffold 3684</name>
</gene>
<dbReference type="Pfam" id="PF07690">
    <property type="entry name" value="MFS_1"/>
    <property type="match status" value="1"/>
</dbReference>
<feature type="transmembrane region" description="Helical" evidence="4">
    <location>
        <begin position="358"/>
        <end position="378"/>
    </location>
</feature>
<comment type="similarity">
    <text evidence="2">Belongs to the major facilitator superfamily. Monocarboxylate porter (TC 2.A.1.13) family.</text>
</comment>
<dbReference type="OrthoDB" id="6499973at2759"/>
<feature type="transmembrane region" description="Helical" evidence="4">
    <location>
        <begin position="88"/>
        <end position="110"/>
    </location>
</feature>
<comment type="subcellular location">
    <subcellularLocation>
        <location evidence="1">Membrane</location>
        <topology evidence="1">Multi-pass membrane protein</topology>
    </subcellularLocation>
</comment>
<evidence type="ECO:0000256" key="1">
    <source>
        <dbReference type="ARBA" id="ARBA00004141"/>
    </source>
</evidence>
<feature type="domain" description="Major facilitator superfamily (MFS) profile" evidence="5">
    <location>
        <begin position="200"/>
        <end position="388"/>
    </location>
</feature>
<sequence>MTGSKSFDSRDDDECTTNADAEKPTIVTSMKEDHSSSVEPLEENDGGYGWAVVLGSWFSLITRTTLIIGTLWKGLGLIIAGWGKEPWQLIICQGIIFGSGCSFTYVTIMAVAPQWFTKRRSLAIGIIVSGSGVGGVIMPEIMQAINSTLGASWTYRILGFITLGMDAIPCVLVRERNVTKPRVRKHLSDIIHLDVLKDVNYCIFCIGSVICLFGYFVPYYFLPSYATFIGLSPAQGSALLAVASAANVFGRISAGFAGDRVGKVNVNIVFTILGGLSSLLIWTFAWTYGSLMAYSVVFGFFCGSYFALLSPITAFLVGLERYPTALSLLLITNIISVFGPNIASAIELGAGATPYFSYKMFSGVCYIVGAVFLVLLKFRLDSNPLAKV</sequence>
<dbReference type="GO" id="GO:0016020">
    <property type="term" value="C:membrane"/>
    <property type="evidence" value="ECO:0007669"/>
    <property type="project" value="UniProtKB-SubCell"/>
</dbReference>
<dbReference type="InParanoid" id="A0A168LPP7"/>
<feature type="transmembrane region" description="Helical" evidence="4">
    <location>
        <begin position="291"/>
        <end position="319"/>
    </location>
</feature>
<feature type="transmembrane region" description="Helical" evidence="4">
    <location>
        <begin position="153"/>
        <end position="173"/>
    </location>
</feature>
<protein>
    <recommendedName>
        <fullName evidence="5">Major facilitator superfamily (MFS) profile domain-containing protein</fullName>
    </recommendedName>
</protein>
<evidence type="ECO:0000256" key="4">
    <source>
        <dbReference type="SAM" id="Phobius"/>
    </source>
</evidence>
<dbReference type="Proteomes" id="UP000078561">
    <property type="component" value="Unassembled WGS sequence"/>
</dbReference>
<feature type="region of interest" description="Disordered" evidence="3">
    <location>
        <begin position="1"/>
        <end position="26"/>
    </location>
</feature>
<evidence type="ECO:0000256" key="3">
    <source>
        <dbReference type="SAM" id="MobiDB-lite"/>
    </source>
</evidence>
<feature type="transmembrane region" description="Helical" evidence="4">
    <location>
        <begin position="234"/>
        <end position="252"/>
    </location>
</feature>
<dbReference type="InterPro" id="IPR020846">
    <property type="entry name" value="MFS_dom"/>
</dbReference>
<dbReference type="EMBL" id="LT551602">
    <property type="protein sequence ID" value="SAL97241.1"/>
    <property type="molecule type" value="Genomic_DNA"/>
</dbReference>